<keyword evidence="5 9" id="KW-0547">Nucleotide-binding</keyword>
<dbReference type="FunFam" id="3.40.50.300:FF:000040">
    <property type="entry name" value="GTPase Der"/>
    <property type="match status" value="1"/>
</dbReference>
<evidence type="ECO:0000256" key="4">
    <source>
        <dbReference type="ARBA" id="ARBA00022737"/>
    </source>
</evidence>
<dbReference type="Proteomes" id="UP000322530">
    <property type="component" value="Unassembled WGS sequence"/>
</dbReference>
<feature type="binding site" evidence="9">
    <location>
        <begin position="131"/>
        <end position="134"/>
    </location>
    <ligand>
        <name>GTP</name>
        <dbReference type="ChEBI" id="CHEBI:37565"/>
        <label>1</label>
    </ligand>
</feature>
<evidence type="ECO:0000256" key="9">
    <source>
        <dbReference type="HAMAP-Rule" id="MF_00195"/>
    </source>
</evidence>
<dbReference type="GO" id="GO:0043022">
    <property type="term" value="F:ribosome binding"/>
    <property type="evidence" value="ECO:0007669"/>
    <property type="project" value="TreeGrafter"/>
</dbReference>
<dbReference type="PANTHER" id="PTHR43834">
    <property type="entry name" value="GTPASE DER"/>
    <property type="match status" value="1"/>
</dbReference>
<evidence type="ECO:0000256" key="5">
    <source>
        <dbReference type="ARBA" id="ARBA00022741"/>
    </source>
</evidence>
<proteinExistence type="inferred from homology"/>
<dbReference type="GO" id="GO:0005525">
    <property type="term" value="F:GTP binding"/>
    <property type="evidence" value="ECO:0007669"/>
    <property type="project" value="UniProtKB-UniRule"/>
</dbReference>
<dbReference type="RefSeq" id="WP_149400219.1">
    <property type="nucleotide sequence ID" value="NZ_BIXY01000007.1"/>
</dbReference>
<dbReference type="Pfam" id="PF01926">
    <property type="entry name" value="MMR_HSR1"/>
    <property type="match status" value="2"/>
</dbReference>
<comment type="subunit">
    <text evidence="9">Associates with the 50S ribosomal subunit.</text>
</comment>
<reference evidence="13 14" key="1">
    <citation type="submission" date="2019-01" db="EMBL/GenBank/DDBJ databases">
        <title>Draft genome sequence of Dictyobacter sp. Uno17.</title>
        <authorList>
            <person name="Wang C.M."/>
            <person name="Zheng Y."/>
            <person name="Sakai Y."/>
            <person name="Abe K."/>
            <person name="Yokota A."/>
            <person name="Yabe S."/>
        </authorList>
    </citation>
    <scope>NUCLEOTIDE SEQUENCE [LARGE SCALE GENOMIC DNA]</scope>
    <source>
        <strain evidence="13 14">Uno17</strain>
    </source>
</reference>
<evidence type="ECO:0000313" key="14">
    <source>
        <dbReference type="Proteomes" id="UP000322530"/>
    </source>
</evidence>
<evidence type="ECO:0000256" key="7">
    <source>
        <dbReference type="ARBA" id="ARBA00032345"/>
    </source>
</evidence>
<dbReference type="EMBL" id="BIXY01000007">
    <property type="protein sequence ID" value="GCF07183.1"/>
    <property type="molecule type" value="Genomic_DNA"/>
</dbReference>
<keyword evidence="6 9" id="KW-0342">GTP-binding</keyword>
<organism evidence="13 14">
    <name type="scientific">Dictyobacter arantiisoli</name>
    <dbReference type="NCBI Taxonomy" id="2014874"/>
    <lineage>
        <taxon>Bacteria</taxon>
        <taxon>Bacillati</taxon>
        <taxon>Chloroflexota</taxon>
        <taxon>Ktedonobacteria</taxon>
        <taxon>Ktedonobacterales</taxon>
        <taxon>Dictyobacteraceae</taxon>
        <taxon>Dictyobacter</taxon>
    </lineage>
</organism>
<evidence type="ECO:0000313" key="13">
    <source>
        <dbReference type="EMBL" id="GCF07183.1"/>
    </source>
</evidence>
<gene>
    <name evidence="9 13" type="primary">der</name>
    <name evidence="13" type="ORF">KDI_07470</name>
</gene>
<accession>A0A5A5T828</accession>
<evidence type="ECO:0000256" key="11">
    <source>
        <dbReference type="RuleBase" id="RU004481"/>
    </source>
</evidence>
<dbReference type="InterPro" id="IPR027417">
    <property type="entry name" value="P-loop_NTPase"/>
</dbReference>
<dbReference type="Gene3D" id="3.40.50.300">
    <property type="entry name" value="P-loop containing nucleotide triphosphate hydrolases"/>
    <property type="match status" value="2"/>
</dbReference>
<sequence>MKPLVAIVGRPNVGKSTFFNRMIGERIAIVEDMPGTTRDRLYGDTDWNGRDFTLIDTGGLELGSGVPVGQVGLHGQPGDLMDHVMAQAHLAIEEADVIVFMVDARSGITTADEDVARELRLAKKPVIVAANKADNKDRRMDAVEFYNLGLGEPIVISSIQGVGTGDLLDRIVEELPPASELEEEEDENLIRVSIVGRPNVGKSSLLNAITGTNRSIVSNVPGTTRDVIDTNIEFQGHKIRLVDTAGIRRRGRVGVGVEKYSVLRSERALERSDVSILMLDATEGLAAQDTHIAGAIHENAKGVIVVVNKWDMAQEQRKAEREGVFAHPDDEIQSAEEYREILAEGLKFIPYAPILFVSAKTGYHVKSILETAIKIAQMRYLRVPTARLNEIVQDATRRHSPTVIRHKPLKIYYATQARVNPPTFIFFVNDTEAVHFSYERYLENRLREAFSFHGTAVRLQFRPRSKDSDERRTKESEGRH</sequence>
<evidence type="ECO:0000256" key="10">
    <source>
        <dbReference type="PROSITE-ProRule" id="PRU01049"/>
    </source>
</evidence>
<dbReference type="AlphaFoldDB" id="A0A5A5T828"/>
<feature type="binding site" evidence="9">
    <location>
        <begin position="56"/>
        <end position="60"/>
    </location>
    <ligand>
        <name>GTP</name>
        <dbReference type="ChEBI" id="CHEBI:37565"/>
        <label>1</label>
    </ligand>
</feature>
<protein>
    <recommendedName>
        <fullName evidence="2 9">GTPase Der</fullName>
    </recommendedName>
    <alternativeName>
        <fullName evidence="7 9">GTP-binding protein EngA</fullName>
    </alternativeName>
</protein>
<dbReference type="InterPro" id="IPR006073">
    <property type="entry name" value="GTP-bd"/>
</dbReference>
<dbReference type="InterPro" id="IPR031166">
    <property type="entry name" value="G_ENGA"/>
</dbReference>
<dbReference type="NCBIfam" id="TIGR03594">
    <property type="entry name" value="GTPase_EngA"/>
    <property type="match status" value="1"/>
</dbReference>
<dbReference type="InterPro" id="IPR032859">
    <property type="entry name" value="KH_dom-like"/>
</dbReference>
<dbReference type="PRINTS" id="PR00326">
    <property type="entry name" value="GTP1OBG"/>
</dbReference>
<feature type="domain" description="EngA-type G" evidence="12">
    <location>
        <begin position="190"/>
        <end position="380"/>
    </location>
</feature>
<dbReference type="SUPFAM" id="SSF52540">
    <property type="entry name" value="P-loop containing nucleoside triphosphate hydrolases"/>
    <property type="match status" value="2"/>
</dbReference>
<dbReference type="PIRSF" id="PIRSF006485">
    <property type="entry name" value="GTP-binding_EngA"/>
    <property type="match status" value="1"/>
</dbReference>
<dbReference type="GO" id="GO:0042254">
    <property type="term" value="P:ribosome biogenesis"/>
    <property type="evidence" value="ECO:0007669"/>
    <property type="project" value="UniProtKB-KW"/>
</dbReference>
<dbReference type="InterPro" id="IPR015946">
    <property type="entry name" value="KH_dom-like_a/b"/>
</dbReference>
<dbReference type="OrthoDB" id="9805918at2"/>
<dbReference type="PANTHER" id="PTHR43834:SF6">
    <property type="entry name" value="GTPASE DER"/>
    <property type="match status" value="1"/>
</dbReference>
<dbReference type="InterPro" id="IPR005225">
    <property type="entry name" value="Small_GTP-bd"/>
</dbReference>
<feature type="domain" description="EngA-type G" evidence="12">
    <location>
        <begin position="3"/>
        <end position="179"/>
    </location>
</feature>
<feature type="binding site" evidence="9">
    <location>
        <begin position="9"/>
        <end position="16"/>
    </location>
    <ligand>
        <name>GTP</name>
        <dbReference type="ChEBI" id="CHEBI:37565"/>
        <label>1</label>
    </ligand>
</feature>
<evidence type="ECO:0000256" key="1">
    <source>
        <dbReference type="ARBA" id="ARBA00008279"/>
    </source>
</evidence>
<dbReference type="FunFam" id="3.30.300.20:FF:000004">
    <property type="entry name" value="GTPase Der"/>
    <property type="match status" value="1"/>
</dbReference>
<dbReference type="InterPro" id="IPR016484">
    <property type="entry name" value="GTPase_Der"/>
</dbReference>
<comment type="function">
    <text evidence="8 9 11">GTPase that plays an essential role in the late steps of ribosome biogenesis.</text>
</comment>
<evidence type="ECO:0000256" key="2">
    <source>
        <dbReference type="ARBA" id="ARBA00020953"/>
    </source>
</evidence>
<dbReference type="Gene3D" id="3.30.300.20">
    <property type="match status" value="1"/>
</dbReference>
<dbReference type="PROSITE" id="PS51712">
    <property type="entry name" value="G_ENGA"/>
    <property type="match status" value="2"/>
</dbReference>
<dbReference type="NCBIfam" id="TIGR00231">
    <property type="entry name" value="small_GTP"/>
    <property type="match status" value="2"/>
</dbReference>
<feature type="binding site" evidence="9">
    <location>
        <begin position="196"/>
        <end position="203"/>
    </location>
    <ligand>
        <name>GTP</name>
        <dbReference type="ChEBI" id="CHEBI:37565"/>
        <label>2</label>
    </ligand>
</feature>
<name>A0A5A5T828_9CHLR</name>
<evidence type="ECO:0000256" key="8">
    <source>
        <dbReference type="ARBA" id="ARBA00053470"/>
    </source>
</evidence>
<feature type="binding site" evidence="9">
    <location>
        <begin position="243"/>
        <end position="247"/>
    </location>
    <ligand>
        <name>GTP</name>
        <dbReference type="ChEBI" id="CHEBI:37565"/>
        <label>2</label>
    </ligand>
</feature>
<dbReference type="CDD" id="cd01895">
    <property type="entry name" value="EngA2"/>
    <property type="match status" value="1"/>
</dbReference>
<dbReference type="FunFam" id="3.40.50.300:FF:000057">
    <property type="entry name" value="GTPase Der"/>
    <property type="match status" value="1"/>
</dbReference>
<evidence type="ECO:0000256" key="3">
    <source>
        <dbReference type="ARBA" id="ARBA00022517"/>
    </source>
</evidence>
<keyword evidence="14" id="KW-1185">Reference proteome</keyword>
<comment type="caution">
    <text evidence="13">The sequence shown here is derived from an EMBL/GenBank/DDBJ whole genome shotgun (WGS) entry which is preliminary data.</text>
</comment>
<evidence type="ECO:0000259" key="12">
    <source>
        <dbReference type="PROSITE" id="PS51712"/>
    </source>
</evidence>
<comment type="similarity">
    <text evidence="1 9 10 11">Belongs to the TRAFAC class TrmE-Era-EngA-EngB-Septin-like GTPase superfamily. EngA (Der) GTPase family.</text>
</comment>
<evidence type="ECO:0000256" key="6">
    <source>
        <dbReference type="ARBA" id="ARBA00023134"/>
    </source>
</evidence>
<dbReference type="HAMAP" id="MF_00195">
    <property type="entry name" value="GTPase_Der"/>
    <property type="match status" value="1"/>
</dbReference>
<keyword evidence="3 9" id="KW-0690">Ribosome biogenesis</keyword>
<dbReference type="Pfam" id="PF14714">
    <property type="entry name" value="KH_dom-like"/>
    <property type="match status" value="1"/>
</dbReference>
<feature type="binding site" evidence="9">
    <location>
        <begin position="308"/>
        <end position="311"/>
    </location>
    <ligand>
        <name>GTP</name>
        <dbReference type="ChEBI" id="CHEBI:37565"/>
        <label>2</label>
    </ligand>
</feature>
<keyword evidence="4 11" id="KW-0677">Repeat</keyword>
<dbReference type="CDD" id="cd01894">
    <property type="entry name" value="EngA1"/>
    <property type="match status" value="1"/>
</dbReference>